<name>A0A7R9BRZ3_9CRUS</name>
<evidence type="ECO:0000313" key="5">
    <source>
        <dbReference type="Proteomes" id="UP000678499"/>
    </source>
</evidence>
<dbReference type="CDD" id="cd01217">
    <property type="entry name" value="PTB_CG12581"/>
    <property type="match status" value="1"/>
</dbReference>
<keyword evidence="2" id="KW-1133">Transmembrane helix</keyword>
<evidence type="ECO:0000256" key="1">
    <source>
        <dbReference type="SAM" id="MobiDB-lite"/>
    </source>
</evidence>
<proteinExistence type="predicted"/>
<dbReference type="PANTHER" id="PTHR21219:SF3">
    <property type="entry name" value="FI19613P1"/>
    <property type="match status" value="1"/>
</dbReference>
<accession>A0A7R9BRZ3</accession>
<feature type="transmembrane region" description="Helical" evidence="2">
    <location>
        <begin position="737"/>
        <end position="763"/>
    </location>
</feature>
<dbReference type="InterPro" id="IPR011993">
    <property type="entry name" value="PH-like_dom_sf"/>
</dbReference>
<organism evidence="4">
    <name type="scientific">Notodromas monacha</name>
    <dbReference type="NCBI Taxonomy" id="399045"/>
    <lineage>
        <taxon>Eukaryota</taxon>
        <taxon>Metazoa</taxon>
        <taxon>Ecdysozoa</taxon>
        <taxon>Arthropoda</taxon>
        <taxon>Crustacea</taxon>
        <taxon>Oligostraca</taxon>
        <taxon>Ostracoda</taxon>
        <taxon>Podocopa</taxon>
        <taxon>Podocopida</taxon>
        <taxon>Cypridocopina</taxon>
        <taxon>Cypridoidea</taxon>
        <taxon>Cyprididae</taxon>
        <taxon>Notodromas</taxon>
    </lineage>
</organism>
<keyword evidence="5" id="KW-1185">Reference proteome</keyword>
<dbReference type="Gene3D" id="2.30.29.30">
    <property type="entry name" value="Pleckstrin-homology domain (PH domain)/Phosphotyrosine-binding domain (PTB)"/>
    <property type="match status" value="1"/>
</dbReference>
<dbReference type="SUPFAM" id="SSF101447">
    <property type="entry name" value="Formin homology 2 domain (FH2 domain)"/>
    <property type="match status" value="1"/>
</dbReference>
<evidence type="ECO:0000259" key="3">
    <source>
        <dbReference type="SMART" id="SM00462"/>
    </source>
</evidence>
<sequence length="790" mass="86174">MMGQGAKRDATSTESTPICRCRVVYLGSSVPHVTKDGLQGIQQPLKELYPESGISGARGIDSWLSVWSNGLLLENVDEKNKKVTRFFPIESLHYCAAVRFVVVPGGAEKVSRFLPLDSPFARSPNTSHRPLFACILRRTTGIKVLECHAFICKKENPANALVRCCFHAYADNMYARQIEGSASPYGTLYAGGQTQSIEEHLDLTDDGQATVVNGHARDASADDLSIYNGDENHKIWAGSNGVDDAYHDTLRSVRSMASSRPRQLAAPVPAPPPPHVEKSPPSAGKKKKKKAVRPATANGGLRPVMMRPVPLVYGTYADRRPPPRMLLLPPPPPPPPPPPMMMVPMRRPASRIMEEPIYMPSARAMSPIASYQPGHFPHEDYYFHYATVDRPQKQRRRGKKESDAGFSSGIYKKRGHLNERAFSYSIRQEDRSRSYGSLANIPFAANGDALLHHPHHGAQGGRHDPSIKDREMLQMVQDLDLSVEVLILTLASLLGIGGGLQKFIADSRKSRQKLMGLLELVASNIVSRIVWLLSDFVLLGIFNFIKKKIQQVKNGVPEVSGVAGRSCCGCWGGLRSRRWGVRVLGRLRRGGEGHRRLRAPRDIRRSDAVPGLRQAGGLEGGEANVADGLRRTLVLDGSSGDAVEVVQGGCAPRTGDLDGGSSAGDEPRPVAPTANLAVVHVPASKTPFVVRAPPSTQQSVVVAQEVPHVIKAPSLTPEVTVNIKHGVAHVKADVDPWMAMVLVFMGLGGAGATSLAVFLVWMVKFIRNKSSYMRELVRMLTPEDQQDPEA</sequence>
<dbReference type="PANTHER" id="PTHR21219">
    <property type="entry name" value="FI19613P1"/>
    <property type="match status" value="1"/>
</dbReference>
<dbReference type="InterPro" id="IPR006020">
    <property type="entry name" value="PTB/PI_dom"/>
</dbReference>
<keyword evidence="2" id="KW-0812">Transmembrane</keyword>
<dbReference type="SMART" id="SM00462">
    <property type="entry name" value="PTB"/>
    <property type="match status" value="1"/>
</dbReference>
<dbReference type="SUPFAM" id="SSF50729">
    <property type="entry name" value="PH domain-like"/>
    <property type="match status" value="1"/>
</dbReference>
<gene>
    <name evidence="4" type="ORF">NMOB1V02_LOCUS6766</name>
</gene>
<feature type="region of interest" description="Disordered" evidence="1">
    <location>
        <begin position="391"/>
        <end position="410"/>
    </location>
</feature>
<reference evidence="4" key="1">
    <citation type="submission" date="2020-11" db="EMBL/GenBank/DDBJ databases">
        <authorList>
            <person name="Tran Van P."/>
        </authorList>
    </citation>
    <scope>NUCLEOTIDE SEQUENCE</scope>
</reference>
<feature type="domain" description="PID" evidence="3">
    <location>
        <begin position="16"/>
        <end position="182"/>
    </location>
</feature>
<protein>
    <recommendedName>
        <fullName evidence="3">PID domain-containing protein</fullName>
    </recommendedName>
</protein>
<evidence type="ECO:0000256" key="2">
    <source>
        <dbReference type="SAM" id="Phobius"/>
    </source>
</evidence>
<dbReference type="EMBL" id="CAJPEX010001470">
    <property type="protein sequence ID" value="CAG0919235.1"/>
    <property type="molecule type" value="Genomic_DNA"/>
</dbReference>
<feature type="region of interest" description="Disordered" evidence="1">
    <location>
        <begin position="254"/>
        <end position="303"/>
    </location>
</feature>
<dbReference type="EMBL" id="OA883507">
    <property type="protein sequence ID" value="CAD7279083.1"/>
    <property type="molecule type" value="Genomic_DNA"/>
</dbReference>
<dbReference type="AlphaFoldDB" id="A0A7R9BRZ3"/>
<dbReference type="Proteomes" id="UP000678499">
    <property type="component" value="Unassembled WGS sequence"/>
</dbReference>
<keyword evidence="2" id="KW-0472">Membrane</keyword>
<dbReference type="OrthoDB" id="10007483at2759"/>
<evidence type="ECO:0000313" key="4">
    <source>
        <dbReference type="EMBL" id="CAD7279083.1"/>
    </source>
</evidence>